<gene>
    <name evidence="2" type="ORF">MZV50_14450</name>
</gene>
<organism evidence="2 3">
    <name type="scientific">Caulobacter segnis</name>
    <dbReference type="NCBI Taxonomy" id="88688"/>
    <lineage>
        <taxon>Bacteria</taxon>
        <taxon>Pseudomonadati</taxon>
        <taxon>Pseudomonadota</taxon>
        <taxon>Alphaproteobacteria</taxon>
        <taxon>Caulobacterales</taxon>
        <taxon>Caulobacteraceae</taxon>
        <taxon>Caulobacter</taxon>
    </lineage>
</organism>
<dbReference type="Proteomes" id="UP001057520">
    <property type="component" value="Chromosome"/>
</dbReference>
<dbReference type="InterPro" id="IPR050491">
    <property type="entry name" value="AmpC-like"/>
</dbReference>
<reference evidence="2 3" key="1">
    <citation type="submission" date="2022-04" db="EMBL/GenBank/DDBJ databases">
        <title>Genome sequence of soybean root-associated Caulobacter segnis RL271.</title>
        <authorList>
            <person name="Longley R."/>
            <person name="Bonito G."/>
            <person name="Trigodet F."/>
            <person name="Crosson S."/>
            <person name="Fiebig A."/>
        </authorList>
    </citation>
    <scope>NUCLEOTIDE SEQUENCE [LARGE SCALE GENOMIC DNA]</scope>
    <source>
        <strain evidence="2 3">RL271</strain>
    </source>
</reference>
<proteinExistence type="predicted"/>
<dbReference type="Pfam" id="PF00144">
    <property type="entry name" value="Beta-lactamase"/>
    <property type="match status" value="1"/>
</dbReference>
<evidence type="ECO:0000259" key="1">
    <source>
        <dbReference type="Pfam" id="PF00144"/>
    </source>
</evidence>
<dbReference type="PANTHER" id="PTHR46825">
    <property type="entry name" value="D-ALANYL-D-ALANINE-CARBOXYPEPTIDASE/ENDOPEPTIDASE AMPH"/>
    <property type="match status" value="1"/>
</dbReference>
<evidence type="ECO:0000313" key="2">
    <source>
        <dbReference type="EMBL" id="USQ98578.1"/>
    </source>
</evidence>
<evidence type="ECO:0000313" key="3">
    <source>
        <dbReference type="Proteomes" id="UP001057520"/>
    </source>
</evidence>
<accession>A0ABY5A199</accession>
<dbReference type="InterPro" id="IPR001466">
    <property type="entry name" value="Beta-lactam-related"/>
</dbReference>
<dbReference type="EMBL" id="CP096040">
    <property type="protein sequence ID" value="USQ98578.1"/>
    <property type="molecule type" value="Genomic_DNA"/>
</dbReference>
<feature type="domain" description="Beta-lactamase-related" evidence="1">
    <location>
        <begin position="41"/>
        <end position="369"/>
    </location>
</feature>
<keyword evidence="3" id="KW-1185">Reference proteome</keyword>
<dbReference type="InterPro" id="IPR012338">
    <property type="entry name" value="Beta-lactam/transpept-like"/>
</dbReference>
<protein>
    <submittedName>
        <fullName evidence="2">Beta-lactamase family protein</fullName>
    </submittedName>
</protein>
<name>A0ABY5A199_9CAUL</name>
<dbReference type="PANTHER" id="PTHR46825:SF15">
    <property type="entry name" value="BETA-LACTAMASE-RELATED DOMAIN-CONTAINING PROTEIN"/>
    <property type="match status" value="1"/>
</dbReference>
<dbReference type="Gene3D" id="3.40.710.10">
    <property type="entry name" value="DD-peptidase/beta-lactamase superfamily"/>
    <property type="match status" value="1"/>
</dbReference>
<dbReference type="SUPFAM" id="SSF56601">
    <property type="entry name" value="beta-lactamase/transpeptidase-like"/>
    <property type="match status" value="1"/>
</dbReference>
<sequence>MLLPRAKDKPLKVGPAATAQAQKLPETPANWHGSIDYPALDGRIRAMMTDPSMEGLGVAVVENGRLSFVKGYGVTATRDGEPVDARTVFRWASLSKTVAGTLSARLAAEGTFSLSDPVGIFDTSLRLPGDAQNSLTLEQLLSQRTGLGKNAYDGQLEDGQDPARIRQSFVNLKTVCPPGTCHSYQNIAYDTISEVIAARTGAPYAVAVKNRVFGPLGMTGASVGMAGLTSAAHWARPHRHGNELKLSEAYYRVPAAAGVNSTIVDLAIWMQAQMGLRPDVLPQAVLDAVQRPRVATARPYGRLNIARELKSPGYGLGMRSFDYKGHHLIGHSGGVSGYRSTMMFDPATKTGVVMLWNSDANLPFRFQAEFFDRAYRLPFTDYLDLKDGSPTSSPDEVSGDQG</sequence>